<dbReference type="Proteomes" id="UP001597476">
    <property type="component" value="Unassembled WGS sequence"/>
</dbReference>
<evidence type="ECO:0000313" key="2">
    <source>
        <dbReference type="EMBL" id="MFD2727131.1"/>
    </source>
</evidence>
<sequence>MIKFFRKIRQSLLMENKTGKYFKYAIGEIILVVIGILIALQINNWNEKRKASNEEIKILKALEADFKVSKQRIEETIKIQSRVMDYSQILINIHENRNQNQFQYFDTHLDSLNNLIAYGISWYRAEPITGAYNSLTNSGKIDLIKNEELRHLLAQFIADFDSGFEDQESAMLLLDKLNDDTNHFILKIADNKFRKRFNYNLRKIDSIKIAESFFTNDSFFGNLYLKSVLEYNRILRQKQLLEQSKSILKIINDELENKK</sequence>
<comment type="caution">
    <text evidence="2">The sequence shown here is derived from an EMBL/GenBank/DDBJ whole genome shotgun (WGS) entry which is preliminary data.</text>
</comment>
<evidence type="ECO:0000256" key="1">
    <source>
        <dbReference type="SAM" id="Phobius"/>
    </source>
</evidence>
<dbReference type="EMBL" id="JBHULY010000031">
    <property type="protein sequence ID" value="MFD2727131.1"/>
    <property type="molecule type" value="Genomic_DNA"/>
</dbReference>
<name>A0ABW5TGC0_9FLAO</name>
<dbReference type="Pfam" id="PF19578">
    <property type="entry name" value="DUF6090"/>
    <property type="match status" value="1"/>
</dbReference>
<organism evidence="2 3">
    <name type="scientific">Hyunsoonleella rubra</name>
    <dbReference type="NCBI Taxonomy" id="1737062"/>
    <lineage>
        <taxon>Bacteria</taxon>
        <taxon>Pseudomonadati</taxon>
        <taxon>Bacteroidota</taxon>
        <taxon>Flavobacteriia</taxon>
        <taxon>Flavobacteriales</taxon>
        <taxon>Flavobacteriaceae</taxon>
    </lineage>
</organism>
<protein>
    <submittedName>
        <fullName evidence="2">DUF6090 family protein</fullName>
    </submittedName>
</protein>
<keyword evidence="1" id="KW-0812">Transmembrane</keyword>
<gene>
    <name evidence="2" type="ORF">ACFSR8_12995</name>
</gene>
<dbReference type="RefSeq" id="WP_380292694.1">
    <property type="nucleotide sequence ID" value="NZ_JBHULY010000031.1"/>
</dbReference>
<dbReference type="InterPro" id="IPR045749">
    <property type="entry name" value="DUF6090"/>
</dbReference>
<feature type="transmembrane region" description="Helical" evidence="1">
    <location>
        <begin position="21"/>
        <end position="42"/>
    </location>
</feature>
<keyword evidence="1" id="KW-0472">Membrane</keyword>
<evidence type="ECO:0000313" key="3">
    <source>
        <dbReference type="Proteomes" id="UP001597476"/>
    </source>
</evidence>
<keyword evidence="3" id="KW-1185">Reference proteome</keyword>
<reference evidence="3" key="1">
    <citation type="journal article" date="2019" name="Int. J. Syst. Evol. Microbiol.">
        <title>The Global Catalogue of Microorganisms (GCM) 10K type strain sequencing project: providing services to taxonomists for standard genome sequencing and annotation.</title>
        <authorList>
            <consortium name="The Broad Institute Genomics Platform"/>
            <consortium name="The Broad Institute Genome Sequencing Center for Infectious Disease"/>
            <person name="Wu L."/>
            <person name="Ma J."/>
        </authorList>
    </citation>
    <scope>NUCLEOTIDE SEQUENCE [LARGE SCALE GENOMIC DNA]</scope>
    <source>
        <strain evidence="3">KCTC 42398</strain>
    </source>
</reference>
<proteinExistence type="predicted"/>
<accession>A0ABW5TGC0</accession>
<keyword evidence="1" id="KW-1133">Transmembrane helix</keyword>